<dbReference type="PANTHER" id="PTHR43193:SF2">
    <property type="entry name" value="POLYFERREDOXIN PROTEIN FWDF"/>
    <property type="match status" value="1"/>
</dbReference>
<evidence type="ECO:0000259" key="4">
    <source>
        <dbReference type="PROSITE" id="PS51379"/>
    </source>
</evidence>
<protein>
    <submittedName>
        <fullName evidence="5">4Fe-4S dicluster domain-containing protein</fullName>
    </submittedName>
</protein>
<accession>A0A3E4LZU6</accession>
<keyword evidence="3" id="KW-0411">Iron-sulfur</keyword>
<keyword evidence="2" id="KW-0408">Iron</keyword>
<evidence type="ECO:0000313" key="5">
    <source>
        <dbReference type="EMBL" id="RGK42957.1"/>
    </source>
</evidence>
<dbReference type="SUPFAM" id="SSF54862">
    <property type="entry name" value="4Fe-4S ferredoxins"/>
    <property type="match status" value="1"/>
</dbReference>
<organism evidence="5 6">
    <name type="scientific">[Ruminococcus] lactaris</name>
    <dbReference type="NCBI Taxonomy" id="46228"/>
    <lineage>
        <taxon>Bacteria</taxon>
        <taxon>Bacillati</taxon>
        <taxon>Bacillota</taxon>
        <taxon>Clostridia</taxon>
        <taxon>Lachnospirales</taxon>
        <taxon>Lachnospiraceae</taxon>
        <taxon>Mediterraneibacter</taxon>
    </lineage>
</organism>
<dbReference type="PROSITE" id="PS00198">
    <property type="entry name" value="4FE4S_FER_1"/>
    <property type="match status" value="2"/>
</dbReference>
<feature type="domain" description="4Fe-4S ferredoxin-type" evidence="4">
    <location>
        <begin position="8"/>
        <end position="37"/>
    </location>
</feature>
<evidence type="ECO:0000313" key="6">
    <source>
        <dbReference type="Proteomes" id="UP000260793"/>
    </source>
</evidence>
<comment type="caution">
    <text evidence="5">The sequence shown here is derived from an EMBL/GenBank/DDBJ whole genome shotgun (WGS) entry which is preliminary data.</text>
</comment>
<dbReference type="InterPro" id="IPR007525">
    <property type="entry name" value="FrhB_FdhB_C"/>
</dbReference>
<dbReference type="Proteomes" id="UP000260793">
    <property type="component" value="Unassembled WGS sequence"/>
</dbReference>
<feature type="domain" description="4Fe-4S ferredoxin-type" evidence="4">
    <location>
        <begin position="42"/>
        <end position="70"/>
    </location>
</feature>
<dbReference type="PANTHER" id="PTHR43193">
    <property type="match status" value="1"/>
</dbReference>
<evidence type="ECO:0000256" key="1">
    <source>
        <dbReference type="ARBA" id="ARBA00022723"/>
    </source>
</evidence>
<dbReference type="InterPro" id="IPR052977">
    <property type="entry name" value="Polyferredoxin-like_ET"/>
</dbReference>
<reference evidence="5 6" key="1">
    <citation type="submission" date="2018-08" db="EMBL/GenBank/DDBJ databases">
        <title>A genome reference for cultivated species of the human gut microbiota.</title>
        <authorList>
            <person name="Zou Y."/>
            <person name="Xue W."/>
            <person name="Luo G."/>
        </authorList>
    </citation>
    <scope>NUCLEOTIDE SEQUENCE [LARGE SCALE GENOMIC DNA]</scope>
    <source>
        <strain evidence="5 6">TF11-7</strain>
    </source>
</reference>
<dbReference type="GO" id="GO:0046872">
    <property type="term" value="F:metal ion binding"/>
    <property type="evidence" value="ECO:0007669"/>
    <property type="project" value="UniProtKB-KW"/>
</dbReference>
<name>A0A3E4LZU6_9FIRM</name>
<dbReference type="EMBL" id="QSQN01000001">
    <property type="protein sequence ID" value="RGK42957.1"/>
    <property type="molecule type" value="Genomic_DNA"/>
</dbReference>
<dbReference type="GeneID" id="77334381"/>
<dbReference type="AlphaFoldDB" id="A0A3E4LZU6"/>
<sequence length="392" mass="44812">MVQKSNRENIMITGGECVGCRSCEQVCPTGCIVFKPDEEGFLYPKVEEEQCIRCGKCLRHCPVLFRREEERQPEMYGVRNKNAEHCSRSASAGVADMAAREMIAAEGSVFGCAYTDEWKAEHREIKAEKDLWKIQSSKYVQSDIGRCYETAKARLKEGKKVLFTGTPCQIAGLYAFLGAEKENANLITIDLICHGVPSPLLWKKYLDYREQKMGGRVTECNFRYKGKKGWGTNLRIRTERKDSVRPLSLDRYGIHFLNGDCYRESCYQCRYADTNRVGDLTCGDFWGVEKVRTQFMDTKGVSVVLVNSEKGKAFFEKIKEQAIILEVKPEEILPFQGNLVHPTRRPKLRDTFYQGINENGYIEKLKTGLQLSERIKALLPQKVTIFLKGKLK</sequence>
<evidence type="ECO:0000256" key="3">
    <source>
        <dbReference type="ARBA" id="ARBA00023014"/>
    </source>
</evidence>
<dbReference type="PROSITE" id="PS51379">
    <property type="entry name" value="4FE4S_FER_2"/>
    <property type="match status" value="2"/>
</dbReference>
<gene>
    <name evidence="5" type="ORF">DXD17_00200</name>
</gene>
<proteinExistence type="predicted"/>
<dbReference type="InterPro" id="IPR017896">
    <property type="entry name" value="4Fe4S_Fe-S-bd"/>
</dbReference>
<keyword evidence="1" id="KW-0479">Metal-binding</keyword>
<dbReference type="Pfam" id="PF12838">
    <property type="entry name" value="Fer4_7"/>
    <property type="match status" value="1"/>
</dbReference>
<dbReference type="Gene3D" id="3.30.70.20">
    <property type="match status" value="1"/>
</dbReference>
<dbReference type="Pfam" id="PF04432">
    <property type="entry name" value="FrhB_FdhB_C"/>
    <property type="match status" value="1"/>
</dbReference>
<dbReference type="RefSeq" id="WP_005610864.1">
    <property type="nucleotide sequence ID" value="NZ_CABKOA010000019.1"/>
</dbReference>
<dbReference type="InterPro" id="IPR017900">
    <property type="entry name" value="4Fe4S_Fe_S_CS"/>
</dbReference>
<dbReference type="GO" id="GO:0051536">
    <property type="term" value="F:iron-sulfur cluster binding"/>
    <property type="evidence" value="ECO:0007669"/>
    <property type="project" value="UniProtKB-KW"/>
</dbReference>
<evidence type="ECO:0000256" key="2">
    <source>
        <dbReference type="ARBA" id="ARBA00023004"/>
    </source>
</evidence>